<dbReference type="PANTHER" id="PTHR36108">
    <property type="entry name" value="COLOSSIN-B-RELATED"/>
    <property type="match status" value="1"/>
</dbReference>
<feature type="region of interest" description="Disordered" evidence="4">
    <location>
        <begin position="213"/>
        <end position="251"/>
    </location>
</feature>
<accession>A0A0K9XLJ7</accession>
<evidence type="ECO:0000256" key="3">
    <source>
        <dbReference type="ARBA" id="ARBA00022729"/>
    </source>
</evidence>
<dbReference type="AlphaFoldDB" id="A0A0K9XLJ7"/>
<comment type="similarity">
    <text evidence="1">Belongs to the serine-aspartate repeat-containing protein (SDr) family.</text>
</comment>
<feature type="domain" description="SpaA-like prealbumin fold" evidence="5">
    <location>
        <begin position="2"/>
        <end position="75"/>
    </location>
</feature>
<dbReference type="EMBL" id="LFXA01000002">
    <property type="protein sequence ID" value="KNB54123.1"/>
    <property type="molecule type" value="Genomic_DNA"/>
</dbReference>
<dbReference type="Gene3D" id="2.60.40.10">
    <property type="entry name" value="Immunoglobulins"/>
    <property type="match status" value="2"/>
</dbReference>
<evidence type="ECO:0000256" key="2">
    <source>
        <dbReference type="ARBA" id="ARBA00022525"/>
    </source>
</evidence>
<dbReference type="PATRIC" id="fig|1678637.3.peg.1367"/>
<dbReference type="Proteomes" id="UP000037288">
    <property type="component" value="Unassembled WGS sequence"/>
</dbReference>
<dbReference type="GO" id="GO:0005975">
    <property type="term" value="P:carbohydrate metabolic process"/>
    <property type="evidence" value="ECO:0007669"/>
    <property type="project" value="UniProtKB-ARBA"/>
</dbReference>
<keyword evidence="3" id="KW-0732">Signal</keyword>
<evidence type="ECO:0000256" key="1">
    <source>
        <dbReference type="ARBA" id="ARBA00007257"/>
    </source>
</evidence>
<dbReference type="InterPro" id="IPR013783">
    <property type="entry name" value="Ig-like_fold"/>
</dbReference>
<dbReference type="STRING" id="1678637.AC230_06290"/>
<sequence length="251" mass="25992">MSVVKQDAVTHAVLPGARFQLWRETNGVPGAQTTGAGADTAVGAPCTTEATGVCGATVELGTYYWQEVQAPPGYLVPAPGVFGPLSLTAQNAGTGVTALATDVKPEEPHGSIVLEKQDARTRRPLQGAVFELWQETNGRAGLQFNGPGADRRVETGCATDAQGRCTFTNLPTGSYYLLETAVPEGYRNPANPALGPFTLTAANAAQGITVKAANVPGEQGKGGKGGKDHKPAPHARAPRTAPSHTVSGRRR</sequence>
<protein>
    <recommendedName>
        <fullName evidence="5">SpaA-like prealbumin fold domain-containing protein</fullName>
    </recommendedName>
</protein>
<dbReference type="PANTHER" id="PTHR36108:SF13">
    <property type="entry name" value="COLOSSIN-B-RELATED"/>
    <property type="match status" value="1"/>
</dbReference>
<name>A0A0K9XLJ7_9ACTN</name>
<dbReference type="SUPFAM" id="SSF49478">
    <property type="entry name" value="Cna protein B-type domain"/>
    <property type="match status" value="1"/>
</dbReference>
<keyword evidence="7" id="KW-1185">Reference proteome</keyword>
<keyword evidence="2" id="KW-0964">Secreted</keyword>
<feature type="domain" description="SpaA-like prealbumin fold" evidence="5">
    <location>
        <begin position="110"/>
        <end position="190"/>
    </location>
</feature>
<gene>
    <name evidence="6" type="ORF">AC230_06290</name>
</gene>
<evidence type="ECO:0000313" key="7">
    <source>
        <dbReference type="Proteomes" id="UP000037288"/>
    </source>
</evidence>
<proteinExistence type="inferred from homology"/>
<dbReference type="InterPro" id="IPR041033">
    <property type="entry name" value="SpaA_PFL_dom_1"/>
</dbReference>
<evidence type="ECO:0000259" key="5">
    <source>
        <dbReference type="Pfam" id="PF17802"/>
    </source>
</evidence>
<evidence type="ECO:0000313" key="6">
    <source>
        <dbReference type="EMBL" id="KNB54123.1"/>
    </source>
</evidence>
<evidence type="ECO:0000256" key="4">
    <source>
        <dbReference type="SAM" id="MobiDB-lite"/>
    </source>
</evidence>
<dbReference type="Pfam" id="PF17802">
    <property type="entry name" value="SpaA"/>
    <property type="match status" value="2"/>
</dbReference>
<comment type="caution">
    <text evidence="6">The sequence shown here is derived from an EMBL/GenBank/DDBJ whole genome shotgun (WGS) entry which is preliminary data.</text>
</comment>
<organism evidence="6 7">
    <name type="scientific">Streptomyces caatingaensis</name>
    <dbReference type="NCBI Taxonomy" id="1678637"/>
    <lineage>
        <taxon>Bacteria</taxon>
        <taxon>Bacillati</taxon>
        <taxon>Actinomycetota</taxon>
        <taxon>Actinomycetes</taxon>
        <taxon>Kitasatosporales</taxon>
        <taxon>Streptomycetaceae</taxon>
        <taxon>Streptomyces</taxon>
    </lineage>
</organism>
<reference evidence="7" key="1">
    <citation type="submission" date="2015-07" db="EMBL/GenBank/DDBJ databases">
        <title>Draft genome sequence of Streptomyces sp. CMAA 1322, a bacterium isolated from Caatinga biome, from dry forest semiarid of Brazil.</title>
        <authorList>
            <person name="Santos S.N."/>
            <person name="Gacesa R."/>
            <person name="Taketani R.G."/>
            <person name="Long P.F."/>
            <person name="Melo I.S."/>
        </authorList>
    </citation>
    <scope>NUCLEOTIDE SEQUENCE [LARGE SCALE GENOMIC DNA]</scope>
    <source>
        <strain evidence="7">CMAA 1322</strain>
    </source>
</reference>